<comment type="caution">
    <text evidence="7">The sequence shown here is derived from an EMBL/GenBank/DDBJ whole genome shotgun (WGS) entry which is preliminary data.</text>
</comment>
<evidence type="ECO:0000256" key="2">
    <source>
        <dbReference type="ARBA" id="ARBA00022475"/>
    </source>
</evidence>
<evidence type="ECO:0000256" key="3">
    <source>
        <dbReference type="ARBA" id="ARBA00022692"/>
    </source>
</evidence>
<reference evidence="7 8" key="1">
    <citation type="submission" date="2020-08" db="EMBL/GenBank/DDBJ databases">
        <title>Sequencing the genomes of 1000 actinobacteria strains.</title>
        <authorList>
            <person name="Klenk H.-P."/>
        </authorList>
    </citation>
    <scope>NUCLEOTIDE SEQUENCE [LARGE SCALE GENOMIC DNA]</scope>
    <source>
        <strain evidence="7 8">DSM 102030</strain>
    </source>
</reference>
<feature type="transmembrane region" description="Helical" evidence="6">
    <location>
        <begin position="6"/>
        <end position="26"/>
    </location>
</feature>
<dbReference type="EMBL" id="JACHJT010000001">
    <property type="protein sequence ID" value="MBB4929834.1"/>
    <property type="molecule type" value="Genomic_DNA"/>
</dbReference>
<keyword evidence="4 6" id="KW-1133">Transmembrane helix</keyword>
<accession>A0A7W7W1K1</accession>
<comment type="subcellular location">
    <subcellularLocation>
        <location evidence="1">Cell membrane</location>
        <topology evidence="1">Multi-pass membrane protein</topology>
    </subcellularLocation>
</comment>
<evidence type="ECO:0000313" key="7">
    <source>
        <dbReference type="EMBL" id="MBB4929834.1"/>
    </source>
</evidence>
<keyword evidence="3 6" id="KW-0812">Transmembrane</keyword>
<evidence type="ECO:0000256" key="5">
    <source>
        <dbReference type="ARBA" id="ARBA00023136"/>
    </source>
</evidence>
<gene>
    <name evidence="7" type="ORF">F4561_000654</name>
</gene>
<keyword evidence="2" id="KW-1003">Cell membrane</keyword>
<feature type="transmembrane region" description="Helical" evidence="6">
    <location>
        <begin position="117"/>
        <end position="141"/>
    </location>
</feature>
<sequence length="209" mass="21204">MVGGYLSGLALGFALIGPVGPQNLYVIRAGIGLSVLRVLVVVLAATLCDALLISLGAAGAGAVVTRVPGVHATLLAGGCVFLVYLGRQSLRAPKPELDLPSSEAGGMATMTMTRQTVGVSLLNPHAILDTTVVIGAAAAAHAAGDRVAFAVGAVSASLLWFVLIGYGANAFRRWVTPAVAQWIERGSGIVLLVFAGKLAIDFVHHVTGG</sequence>
<dbReference type="GO" id="GO:0005886">
    <property type="term" value="C:plasma membrane"/>
    <property type="evidence" value="ECO:0007669"/>
    <property type="project" value="UniProtKB-SubCell"/>
</dbReference>
<feature type="transmembrane region" description="Helical" evidence="6">
    <location>
        <begin position="38"/>
        <end position="63"/>
    </location>
</feature>
<keyword evidence="8" id="KW-1185">Reference proteome</keyword>
<dbReference type="Proteomes" id="UP000523007">
    <property type="component" value="Unassembled WGS sequence"/>
</dbReference>
<proteinExistence type="predicted"/>
<dbReference type="GO" id="GO:0015171">
    <property type="term" value="F:amino acid transmembrane transporter activity"/>
    <property type="evidence" value="ECO:0007669"/>
    <property type="project" value="TreeGrafter"/>
</dbReference>
<evidence type="ECO:0000313" key="8">
    <source>
        <dbReference type="Proteomes" id="UP000523007"/>
    </source>
</evidence>
<dbReference type="PANTHER" id="PTHR30086">
    <property type="entry name" value="ARGININE EXPORTER PROTEIN ARGO"/>
    <property type="match status" value="1"/>
</dbReference>
<organism evidence="7 8">
    <name type="scientific">Lipingzhangella halophila</name>
    <dbReference type="NCBI Taxonomy" id="1783352"/>
    <lineage>
        <taxon>Bacteria</taxon>
        <taxon>Bacillati</taxon>
        <taxon>Actinomycetota</taxon>
        <taxon>Actinomycetes</taxon>
        <taxon>Streptosporangiales</taxon>
        <taxon>Nocardiopsidaceae</taxon>
        <taxon>Lipingzhangella</taxon>
    </lineage>
</organism>
<feature type="transmembrane region" description="Helical" evidence="6">
    <location>
        <begin position="147"/>
        <end position="166"/>
    </location>
</feature>
<name>A0A7W7W1K1_9ACTN</name>
<evidence type="ECO:0000256" key="4">
    <source>
        <dbReference type="ARBA" id="ARBA00022989"/>
    </source>
</evidence>
<dbReference type="RefSeq" id="WP_184574617.1">
    <property type="nucleotide sequence ID" value="NZ_JACHJT010000001.1"/>
</dbReference>
<protein>
    <submittedName>
        <fullName evidence="7">L-lysine exporter family protein LysE/ArgO</fullName>
    </submittedName>
</protein>
<dbReference type="InterPro" id="IPR001123">
    <property type="entry name" value="LeuE-type"/>
</dbReference>
<dbReference type="Pfam" id="PF01810">
    <property type="entry name" value="LysE"/>
    <property type="match status" value="1"/>
</dbReference>
<keyword evidence="5 6" id="KW-0472">Membrane</keyword>
<dbReference type="AlphaFoldDB" id="A0A7W7W1K1"/>
<dbReference type="PANTHER" id="PTHR30086:SF20">
    <property type="entry name" value="ARGININE EXPORTER PROTEIN ARGO-RELATED"/>
    <property type="match status" value="1"/>
</dbReference>
<evidence type="ECO:0000256" key="1">
    <source>
        <dbReference type="ARBA" id="ARBA00004651"/>
    </source>
</evidence>
<feature type="transmembrane region" description="Helical" evidence="6">
    <location>
        <begin position="69"/>
        <end position="86"/>
    </location>
</feature>
<evidence type="ECO:0000256" key="6">
    <source>
        <dbReference type="SAM" id="Phobius"/>
    </source>
</evidence>